<accession>A0A8H3TUH4</accession>
<dbReference type="SUPFAM" id="SSF55729">
    <property type="entry name" value="Acyl-CoA N-acyltransferases (Nat)"/>
    <property type="match status" value="1"/>
</dbReference>
<proteinExistence type="predicted"/>
<keyword evidence="2" id="KW-1185">Reference proteome</keyword>
<dbReference type="InterPro" id="IPR052742">
    <property type="entry name" value="Mito_N-acetyltransferase"/>
</dbReference>
<dbReference type="PANTHER" id="PTHR43138">
    <property type="entry name" value="ACETYLTRANSFERASE, GNAT FAMILY"/>
    <property type="match status" value="1"/>
</dbReference>
<comment type="caution">
    <text evidence="1">The sequence shown here is derived from an EMBL/GenBank/DDBJ whole genome shotgun (WGS) entry which is preliminary data.</text>
</comment>
<organism evidence="1 2">
    <name type="scientific">Naganishia liquefaciens</name>
    <dbReference type="NCBI Taxonomy" id="104408"/>
    <lineage>
        <taxon>Eukaryota</taxon>
        <taxon>Fungi</taxon>
        <taxon>Dikarya</taxon>
        <taxon>Basidiomycota</taxon>
        <taxon>Agaricomycotina</taxon>
        <taxon>Tremellomycetes</taxon>
        <taxon>Filobasidiales</taxon>
        <taxon>Filobasidiaceae</taxon>
        <taxon>Naganishia</taxon>
    </lineage>
</organism>
<evidence type="ECO:0000313" key="1">
    <source>
        <dbReference type="EMBL" id="GHJ87171.1"/>
    </source>
</evidence>
<protein>
    <recommendedName>
        <fullName evidence="3">N-acetyltransferase domain-containing protein</fullName>
    </recommendedName>
</protein>
<dbReference type="OrthoDB" id="10264707at2759"/>
<gene>
    <name evidence="1" type="ORF">NliqN6_3573</name>
</gene>
<dbReference type="Proteomes" id="UP000620104">
    <property type="component" value="Unassembled WGS sequence"/>
</dbReference>
<name>A0A8H3TUH4_9TREE</name>
<dbReference type="InterPro" id="IPR016181">
    <property type="entry name" value="Acyl_CoA_acyltransferase"/>
</dbReference>
<dbReference type="Gene3D" id="3.40.630.30">
    <property type="match status" value="1"/>
</dbReference>
<evidence type="ECO:0008006" key="3">
    <source>
        <dbReference type="Google" id="ProtNLM"/>
    </source>
</evidence>
<reference evidence="1" key="1">
    <citation type="submission" date="2020-07" db="EMBL/GenBank/DDBJ databases">
        <title>Draft Genome Sequence of a Deep-Sea Yeast, Naganishia (Cryptococcus) liquefaciens strain N6.</title>
        <authorList>
            <person name="Han Y.W."/>
            <person name="Kajitani R."/>
            <person name="Morimoto H."/>
            <person name="Parhat M."/>
            <person name="Tsubouchi H."/>
            <person name="Bakenova O."/>
            <person name="Ogata M."/>
            <person name="Argunhan B."/>
            <person name="Aoki R."/>
            <person name="Kajiwara S."/>
            <person name="Itoh T."/>
            <person name="Iwasaki H."/>
        </authorList>
    </citation>
    <scope>NUCLEOTIDE SEQUENCE</scope>
    <source>
        <strain evidence="1">N6</strain>
    </source>
</reference>
<dbReference type="AlphaFoldDB" id="A0A8H3TUH4"/>
<dbReference type="PANTHER" id="PTHR43138:SF1">
    <property type="entry name" value="N-ACETYLTRANSFERASE ACA1"/>
    <property type="match status" value="1"/>
</dbReference>
<dbReference type="EMBL" id="BLZA01000021">
    <property type="protein sequence ID" value="GHJ87171.1"/>
    <property type="molecule type" value="Genomic_DNA"/>
</dbReference>
<dbReference type="GO" id="GO:0005634">
    <property type="term" value="C:nucleus"/>
    <property type="evidence" value="ECO:0007669"/>
    <property type="project" value="TreeGrafter"/>
</dbReference>
<evidence type="ECO:0000313" key="2">
    <source>
        <dbReference type="Proteomes" id="UP000620104"/>
    </source>
</evidence>
<sequence>MAYGAIPPPINTAPLPTLAYPLPNGHRLTIHPVTAHTAPLELAQFLHGVFNEELASGRTYPQEGPLTLEAFTAYFFGATALIGVVSEAKVEPGGEGERVEVGLEEACAGRKWEECVGGTYYVKPNYPGRASHNCASFLIPPTFRGLKIGKTLGKSYLFYGPALGYRGSVFNLVFKNNYASLAIWDSLGFSRVGLIPKAGRLKTGPNGEEEYVDAVVIWKSFVEGEEEKPTA</sequence>